<dbReference type="NCBIfam" id="NF002023">
    <property type="entry name" value="PRK00844.1"/>
    <property type="match status" value="1"/>
</dbReference>
<dbReference type="RefSeq" id="WP_212535202.1">
    <property type="nucleotide sequence ID" value="NZ_JAGTUU010000001.1"/>
</dbReference>
<keyword evidence="8 9" id="KW-0119">Carbohydrate metabolism</keyword>
<dbReference type="InterPro" id="IPR023049">
    <property type="entry name" value="GlgC_bac"/>
</dbReference>
<dbReference type="SUPFAM" id="SSF51161">
    <property type="entry name" value="Trimeric LpxA-like enzymes"/>
    <property type="match status" value="1"/>
</dbReference>
<dbReference type="CDD" id="cd02508">
    <property type="entry name" value="ADP_Glucose_PP"/>
    <property type="match status" value="1"/>
</dbReference>
<dbReference type="PROSITE" id="PS00810">
    <property type="entry name" value="ADP_GLC_PYROPHOSPH_3"/>
    <property type="match status" value="1"/>
</dbReference>
<sequence length="416" mass="46837">MTRLSQRSVAFVLAGGRGSRLKELTDRRVKPAVYFGGKTRIIDFALSNALNSGIRKMAIATQYKAHSLIRHCQRGWNFFRAERNEFLDILPASQRVSEEMWYRGTADAVTQNIDIVDSYGIDYIVILAGDHIYKMDYEIMLRQHVESGADVTVGCLTVPREEATAFGVMAVDTESRITSFLEKPKDPPATPEDPTKALASMGIYVFSWKFLRDLLIRDAEDTNSSHDFGTDLIPEIVKNGKAVAHRFDDSCVRAEGGPSYWRDVGTIDAFWQANIDLTDFTPELDLWDTDWPIWTYSESVPPAKFIHDEKDRRGVAISSMVSGGCIISGTEVRNSLLFTQVHTNSYAVLDHTVVLPHVVVHRSARLRKCVIDRGVEIPRGMVVGEDPVEDAKFFRVTEKGTTLITREMVDKWLAAR</sequence>
<evidence type="ECO:0000259" key="11">
    <source>
        <dbReference type="Pfam" id="PF24894"/>
    </source>
</evidence>
<evidence type="ECO:0000313" key="12">
    <source>
        <dbReference type="EMBL" id="MBS0123254.1"/>
    </source>
</evidence>
<gene>
    <name evidence="9 12" type="primary">glgC</name>
    <name evidence="12" type="ORF">KB874_03820</name>
</gene>
<comment type="caution">
    <text evidence="12">The sequence shown here is derived from an EMBL/GenBank/DDBJ whole genome shotgun (WGS) entry which is preliminary data.</text>
</comment>
<dbReference type="Pfam" id="PF00483">
    <property type="entry name" value="NTP_transferase"/>
    <property type="match status" value="1"/>
</dbReference>
<feature type="binding site" evidence="9">
    <location>
        <position position="167"/>
    </location>
    <ligand>
        <name>alpha-D-glucose 1-phosphate</name>
        <dbReference type="ChEBI" id="CHEBI:58601"/>
    </ligand>
</feature>
<feature type="domain" description="Nucleotidyl transferase" evidence="10">
    <location>
        <begin position="10"/>
        <end position="278"/>
    </location>
</feature>
<feature type="site" description="Could play a key role in the communication between the regulatory and the substrate sites" evidence="9">
    <location>
        <position position="101"/>
    </location>
</feature>
<dbReference type="InterPro" id="IPR011004">
    <property type="entry name" value="Trimer_LpxA-like_sf"/>
</dbReference>
<proteinExistence type="inferred from homology"/>
<reference evidence="12" key="1">
    <citation type="submission" date="2021-04" db="EMBL/GenBank/DDBJ databases">
        <authorList>
            <person name="Yoon J."/>
        </authorList>
    </citation>
    <scope>NUCLEOTIDE SEQUENCE</scope>
    <source>
        <strain evidence="12">KMU-90</strain>
    </source>
</reference>
<comment type="subunit">
    <text evidence="9">Homotetramer.</text>
</comment>
<comment type="function">
    <text evidence="9">Involved in the biosynthesis of ADP-glucose, a building block required for the elongation reactions to produce glycogen. Catalyzes the reaction between ATP and alpha-D-glucose 1-phosphate (G1P) to produce pyrophosphate and ADP-Glc.</text>
</comment>
<dbReference type="InterPro" id="IPR011831">
    <property type="entry name" value="ADP-Glc_PPase"/>
</dbReference>
<dbReference type="InterPro" id="IPR056818">
    <property type="entry name" value="GlmU/GlgC-like_hexapep"/>
</dbReference>
<comment type="catalytic activity">
    <reaction evidence="9">
        <text>alpha-D-glucose 1-phosphate + ATP + H(+) = ADP-alpha-D-glucose + diphosphate</text>
        <dbReference type="Rhea" id="RHEA:12120"/>
        <dbReference type="ChEBI" id="CHEBI:15378"/>
        <dbReference type="ChEBI" id="CHEBI:30616"/>
        <dbReference type="ChEBI" id="CHEBI:33019"/>
        <dbReference type="ChEBI" id="CHEBI:57498"/>
        <dbReference type="ChEBI" id="CHEBI:58601"/>
        <dbReference type="EC" id="2.7.7.27"/>
    </reaction>
</comment>
<dbReference type="Gene3D" id="2.160.10.10">
    <property type="entry name" value="Hexapeptide repeat proteins"/>
    <property type="match status" value="1"/>
</dbReference>
<keyword evidence="7 9" id="KW-0320">Glycogen biosynthesis</keyword>
<comment type="similarity">
    <text evidence="1 9">Belongs to the bacterial/plant glucose-1-phosphate adenylyltransferase family.</text>
</comment>
<comment type="pathway">
    <text evidence="9">Glycan biosynthesis; glycogen biosynthesis.</text>
</comment>
<dbReference type="PROSITE" id="PS00809">
    <property type="entry name" value="ADP_GLC_PYROPHOSPH_2"/>
    <property type="match status" value="1"/>
</dbReference>
<dbReference type="EC" id="2.7.7.27" evidence="9"/>
<dbReference type="GO" id="GO:0008878">
    <property type="term" value="F:glucose-1-phosphate adenylyltransferase activity"/>
    <property type="evidence" value="ECO:0007669"/>
    <property type="project" value="UniProtKB-UniRule"/>
</dbReference>
<evidence type="ECO:0000256" key="2">
    <source>
        <dbReference type="ARBA" id="ARBA00022600"/>
    </source>
</evidence>
<dbReference type="InterPro" id="IPR005836">
    <property type="entry name" value="ADP_Glu_pyroP_CS"/>
</dbReference>
<accession>A0A8J7WB86</accession>
<keyword evidence="3 9" id="KW-0808">Transferase</keyword>
<evidence type="ECO:0000256" key="8">
    <source>
        <dbReference type="ARBA" id="ARBA00023277"/>
    </source>
</evidence>
<evidence type="ECO:0000256" key="3">
    <source>
        <dbReference type="ARBA" id="ARBA00022679"/>
    </source>
</evidence>
<keyword evidence="4 9" id="KW-0548">Nucleotidyltransferase</keyword>
<dbReference type="CDD" id="cd04651">
    <property type="entry name" value="LbH_G1P_AT_C"/>
    <property type="match status" value="1"/>
</dbReference>
<evidence type="ECO:0000256" key="1">
    <source>
        <dbReference type="ARBA" id="ARBA00010443"/>
    </source>
</evidence>
<dbReference type="Proteomes" id="UP000681356">
    <property type="component" value="Unassembled WGS sequence"/>
</dbReference>
<dbReference type="PANTHER" id="PTHR43523:SF2">
    <property type="entry name" value="GLUCOSE-1-PHOSPHATE ADENYLYLTRANSFERASE"/>
    <property type="match status" value="1"/>
</dbReference>
<feature type="site" description="Could play a key role in the communication between the regulatory and the substrate sites" evidence="9">
    <location>
        <position position="62"/>
    </location>
</feature>
<name>A0A8J7WB86_9RHOB</name>
<feature type="binding site" evidence="9">
    <location>
        <position position="102"/>
    </location>
    <ligand>
        <name>alpha-D-glucose 1-phosphate</name>
        <dbReference type="ChEBI" id="CHEBI:58601"/>
    </ligand>
</feature>
<evidence type="ECO:0000313" key="13">
    <source>
        <dbReference type="Proteomes" id="UP000681356"/>
    </source>
</evidence>
<dbReference type="InterPro" id="IPR005835">
    <property type="entry name" value="NTP_transferase_dom"/>
</dbReference>
<dbReference type="AlphaFoldDB" id="A0A8J7WB86"/>
<feature type="binding site" evidence="9">
    <location>
        <position position="200"/>
    </location>
    <ligand>
        <name>alpha-D-glucose 1-phosphate</name>
        <dbReference type="ChEBI" id="CHEBI:58601"/>
    </ligand>
</feature>
<evidence type="ECO:0000256" key="6">
    <source>
        <dbReference type="ARBA" id="ARBA00022840"/>
    </source>
</evidence>
<evidence type="ECO:0000256" key="9">
    <source>
        <dbReference type="HAMAP-Rule" id="MF_00624"/>
    </source>
</evidence>
<feature type="binding site" evidence="9">
    <location>
        <begin position="182"/>
        <end position="183"/>
    </location>
    <ligand>
        <name>alpha-D-glucose 1-phosphate</name>
        <dbReference type="ChEBI" id="CHEBI:58601"/>
    </ligand>
</feature>
<dbReference type="NCBIfam" id="NF001947">
    <property type="entry name" value="PRK00725.1"/>
    <property type="match status" value="1"/>
</dbReference>
<protein>
    <recommendedName>
        <fullName evidence="9">Glucose-1-phosphate adenylyltransferase</fullName>
        <ecNumber evidence="9">2.7.7.27</ecNumber>
    </recommendedName>
    <alternativeName>
        <fullName evidence="9">ADP-glucose pyrophosphorylase</fullName>
        <shortName evidence="9">ADPGlc PPase</shortName>
    </alternativeName>
    <alternativeName>
        <fullName evidence="9">ADP-glucose synthase</fullName>
    </alternativeName>
</protein>
<dbReference type="SUPFAM" id="SSF53448">
    <property type="entry name" value="Nucleotide-diphospho-sugar transferases"/>
    <property type="match status" value="1"/>
</dbReference>
<dbReference type="GO" id="GO:0005524">
    <property type="term" value="F:ATP binding"/>
    <property type="evidence" value="ECO:0007669"/>
    <property type="project" value="UniProtKB-KW"/>
</dbReference>
<keyword evidence="2 9" id="KW-0321">Glycogen metabolism</keyword>
<keyword evidence="5 9" id="KW-0547">Nucleotide-binding</keyword>
<evidence type="ECO:0000259" key="10">
    <source>
        <dbReference type="Pfam" id="PF00483"/>
    </source>
</evidence>
<dbReference type="EMBL" id="JAGTUU010000001">
    <property type="protein sequence ID" value="MBS0123254.1"/>
    <property type="molecule type" value="Genomic_DNA"/>
</dbReference>
<dbReference type="InterPro" id="IPR029044">
    <property type="entry name" value="Nucleotide-diphossugar_trans"/>
</dbReference>
<evidence type="ECO:0000256" key="7">
    <source>
        <dbReference type="ARBA" id="ARBA00023056"/>
    </source>
</evidence>
<dbReference type="Pfam" id="PF24894">
    <property type="entry name" value="Hexapep_GlmU"/>
    <property type="match status" value="1"/>
</dbReference>
<dbReference type="NCBIfam" id="TIGR02091">
    <property type="entry name" value="glgC"/>
    <property type="match status" value="1"/>
</dbReference>
<dbReference type="PANTHER" id="PTHR43523">
    <property type="entry name" value="GLUCOSE-1-PHOSPHATE ADENYLYLTRANSFERASE-RELATED"/>
    <property type="match status" value="1"/>
</dbReference>
<dbReference type="Gene3D" id="3.90.550.10">
    <property type="entry name" value="Spore Coat Polysaccharide Biosynthesis Protein SpsA, Chain A"/>
    <property type="match status" value="1"/>
</dbReference>
<evidence type="ECO:0000256" key="4">
    <source>
        <dbReference type="ARBA" id="ARBA00022695"/>
    </source>
</evidence>
<keyword evidence="13" id="KW-1185">Reference proteome</keyword>
<keyword evidence="6 9" id="KW-0067">ATP-binding</keyword>
<evidence type="ECO:0000256" key="5">
    <source>
        <dbReference type="ARBA" id="ARBA00022741"/>
    </source>
</evidence>
<dbReference type="GO" id="GO:0005978">
    <property type="term" value="P:glycogen biosynthetic process"/>
    <property type="evidence" value="ECO:0007669"/>
    <property type="project" value="UniProtKB-UniRule"/>
</dbReference>
<feature type="domain" description="Glucose-1-phosphate adenylyltransferase/Bifunctional protein GlmU-like C-terminal hexapeptide" evidence="11">
    <location>
        <begin position="301"/>
        <end position="404"/>
    </location>
</feature>
<dbReference type="UniPathway" id="UPA00164"/>
<organism evidence="12 13">
    <name type="scientific">Thetidibacter halocola</name>
    <dbReference type="NCBI Taxonomy" id="2827239"/>
    <lineage>
        <taxon>Bacteria</taxon>
        <taxon>Pseudomonadati</taxon>
        <taxon>Pseudomonadota</taxon>
        <taxon>Alphaproteobacteria</taxon>
        <taxon>Rhodobacterales</taxon>
        <taxon>Roseobacteraceae</taxon>
        <taxon>Thetidibacter</taxon>
    </lineage>
</organism>
<dbReference type="HAMAP" id="MF_00624">
    <property type="entry name" value="GlgC"/>
    <property type="match status" value="1"/>
</dbReference>